<dbReference type="Proteomes" id="UP000824135">
    <property type="component" value="Unassembled WGS sequence"/>
</dbReference>
<sequence length="284" mass="30384">MDKISGFINLNKPSGISSAAAVSKIKKLTGVPCGHMGTLDPLASGVLPVAVGNAARLFQYLLDKQKTYRAVFRFGIGTDTLDCTGEVYCENMPVPDEESIRGVLARFTGEIMQMPPAFSAKSIGGVRAYKLAREGKEVALQPKAVRIDGLELIGKTGADSYEFLIRCGGGTYVRSIGRDVAECLGTCAVMTSLVREKSGYFSLENSVSLEDLACRGWKDCLIAPDTVFEMPALCYSGHLAKRIGYGQTIAADEDDGLYKLYLDGSFYGVAAVNGGLLKAKTKVC</sequence>
<dbReference type="HAMAP" id="MF_01080">
    <property type="entry name" value="TruB_bact"/>
    <property type="match status" value="1"/>
</dbReference>
<dbReference type="Pfam" id="PF01509">
    <property type="entry name" value="TruB_N"/>
    <property type="match status" value="1"/>
</dbReference>
<dbReference type="InterPro" id="IPR002501">
    <property type="entry name" value="PsdUridine_synth_N"/>
</dbReference>
<proteinExistence type="inferred from homology"/>
<dbReference type="EC" id="5.4.99.25" evidence="5"/>
<protein>
    <recommendedName>
        <fullName evidence="5">tRNA pseudouridine synthase B</fullName>
        <ecNumber evidence="5">5.4.99.25</ecNumber>
    </recommendedName>
    <alternativeName>
        <fullName evidence="5">tRNA pseudouridine(55) synthase</fullName>
        <shortName evidence="5">Psi55 synthase</shortName>
    </alternativeName>
    <alternativeName>
        <fullName evidence="5">tRNA pseudouridylate synthase</fullName>
    </alternativeName>
    <alternativeName>
        <fullName evidence="5">tRNA-uridine isomerase</fullName>
    </alternativeName>
</protein>
<organism evidence="7 8">
    <name type="scientific">Candidatus Borkfalkia excrementavium</name>
    <dbReference type="NCBI Taxonomy" id="2838505"/>
    <lineage>
        <taxon>Bacteria</taxon>
        <taxon>Bacillati</taxon>
        <taxon>Bacillota</taxon>
        <taxon>Clostridia</taxon>
        <taxon>Christensenellales</taxon>
        <taxon>Christensenellaceae</taxon>
        <taxon>Candidatus Borkfalkia</taxon>
    </lineage>
</organism>
<dbReference type="PANTHER" id="PTHR13767">
    <property type="entry name" value="TRNA-PSEUDOURIDINE SYNTHASE"/>
    <property type="match status" value="1"/>
</dbReference>
<comment type="catalytic activity">
    <reaction evidence="1 5">
        <text>uridine(55) in tRNA = pseudouridine(55) in tRNA</text>
        <dbReference type="Rhea" id="RHEA:42532"/>
        <dbReference type="Rhea" id="RHEA-COMP:10101"/>
        <dbReference type="Rhea" id="RHEA-COMP:10102"/>
        <dbReference type="ChEBI" id="CHEBI:65314"/>
        <dbReference type="ChEBI" id="CHEBI:65315"/>
        <dbReference type="EC" id="5.4.99.25"/>
    </reaction>
</comment>
<feature type="domain" description="Pseudouridine synthase II N-terminal" evidence="6">
    <location>
        <begin position="33"/>
        <end position="173"/>
    </location>
</feature>
<evidence type="ECO:0000256" key="4">
    <source>
        <dbReference type="ARBA" id="ARBA00023235"/>
    </source>
</evidence>
<name>A0A9D2CEN6_9FIRM</name>
<dbReference type="InterPro" id="IPR020103">
    <property type="entry name" value="PsdUridine_synth_cat_dom_sf"/>
</dbReference>
<reference evidence="7" key="1">
    <citation type="journal article" date="2021" name="PeerJ">
        <title>Extensive microbial diversity within the chicken gut microbiome revealed by metagenomics and culture.</title>
        <authorList>
            <person name="Gilroy R."/>
            <person name="Ravi A."/>
            <person name="Getino M."/>
            <person name="Pursley I."/>
            <person name="Horton D.L."/>
            <person name="Alikhan N.F."/>
            <person name="Baker D."/>
            <person name="Gharbi K."/>
            <person name="Hall N."/>
            <person name="Watson M."/>
            <person name="Adriaenssens E.M."/>
            <person name="Foster-Nyarko E."/>
            <person name="Jarju S."/>
            <person name="Secka A."/>
            <person name="Antonio M."/>
            <person name="Oren A."/>
            <person name="Chaudhuri R.R."/>
            <person name="La Ragione R."/>
            <person name="Hildebrand F."/>
            <person name="Pallen M.J."/>
        </authorList>
    </citation>
    <scope>NUCLEOTIDE SEQUENCE</scope>
    <source>
        <strain evidence="7">CHK199-9574</strain>
    </source>
</reference>
<evidence type="ECO:0000256" key="1">
    <source>
        <dbReference type="ARBA" id="ARBA00000385"/>
    </source>
</evidence>
<feature type="active site" description="Nucleophile" evidence="5">
    <location>
        <position position="40"/>
    </location>
</feature>
<evidence type="ECO:0000256" key="5">
    <source>
        <dbReference type="HAMAP-Rule" id="MF_01080"/>
    </source>
</evidence>
<keyword evidence="4 5" id="KW-0413">Isomerase</keyword>
<dbReference type="EMBL" id="DXCO01000024">
    <property type="protein sequence ID" value="HIY77998.1"/>
    <property type="molecule type" value="Genomic_DNA"/>
</dbReference>
<keyword evidence="3 5" id="KW-0819">tRNA processing</keyword>
<dbReference type="PANTHER" id="PTHR13767:SF2">
    <property type="entry name" value="PSEUDOURIDYLATE SYNTHASE TRUB1"/>
    <property type="match status" value="1"/>
</dbReference>
<dbReference type="GO" id="GO:0003723">
    <property type="term" value="F:RNA binding"/>
    <property type="evidence" value="ECO:0007669"/>
    <property type="project" value="InterPro"/>
</dbReference>
<gene>
    <name evidence="5 7" type="primary">truB</name>
    <name evidence="7" type="ORF">H9728_03040</name>
</gene>
<comment type="function">
    <text evidence="5">Responsible for synthesis of pseudouridine from uracil-55 in the psi GC loop of transfer RNAs.</text>
</comment>
<comment type="caution">
    <text evidence="7">The sequence shown here is derived from an EMBL/GenBank/DDBJ whole genome shotgun (WGS) entry which is preliminary data.</text>
</comment>
<dbReference type="GO" id="GO:0160148">
    <property type="term" value="F:tRNA pseudouridine(55) synthase activity"/>
    <property type="evidence" value="ECO:0007669"/>
    <property type="project" value="UniProtKB-EC"/>
</dbReference>
<dbReference type="NCBIfam" id="TIGR00431">
    <property type="entry name" value="TruB"/>
    <property type="match status" value="1"/>
</dbReference>
<evidence type="ECO:0000313" key="8">
    <source>
        <dbReference type="Proteomes" id="UP000824135"/>
    </source>
</evidence>
<comment type="similarity">
    <text evidence="2 5">Belongs to the pseudouridine synthase TruB family. Type 1 subfamily.</text>
</comment>
<dbReference type="GO" id="GO:0031119">
    <property type="term" value="P:tRNA pseudouridine synthesis"/>
    <property type="evidence" value="ECO:0007669"/>
    <property type="project" value="UniProtKB-UniRule"/>
</dbReference>
<dbReference type="GO" id="GO:1990481">
    <property type="term" value="P:mRNA pseudouridine synthesis"/>
    <property type="evidence" value="ECO:0007669"/>
    <property type="project" value="TreeGrafter"/>
</dbReference>
<dbReference type="AlphaFoldDB" id="A0A9D2CEN6"/>
<reference evidence="7" key="2">
    <citation type="submission" date="2021-04" db="EMBL/GenBank/DDBJ databases">
        <authorList>
            <person name="Gilroy R."/>
        </authorList>
    </citation>
    <scope>NUCLEOTIDE SEQUENCE</scope>
    <source>
        <strain evidence="7">CHK199-9574</strain>
    </source>
</reference>
<evidence type="ECO:0000256" key="3">
    <source>
        <dbReference type="ARBA" id="ARBA00022694"/>
    </source>
</evidence>
<dbReference type="Gene3D" id="3.30.2350.10">
    <property type="entry name" value="Pseudouridine synthase"/>
    <property type="match status" value="1"/>
</dbReference>
<evidence type="ECO:0000256" key="2">
    <source>
        <dbReference type="ARBA" id="ARBA00005642"/>
    </source>
</evidence>
<accession>A0A9D2CEN6</accession>
<evidence type="ECO:0000313" key="7">
    <source>
        <dbReference type="EMBL" id="HIY77998.1"/>
    </source>
</evidence>
<evidence type="ECO:0000259" key="6">
    <source>
        <dbReference type="Pfam" id="PF01509"/>
    </source>
</evidence>
<dbReference type="InterPro" id="IPR014780">
    <property type="entry name" value="tRNA_psdUridine_synth_TruB"/>
</dbReference>
<dbReference type="SUPFAM" id="SSF55120">
    <property type="entry name" value="Pseudouridine synthase"/>
    <property type="match status" value="1"/>
</dbReference>
<dbReference type="CDD" id="cd02573">
    <property type="entry name" value="PseudoU_synth_EcTruB"/>
    <property type="match status" value="1"/>
</dbReference>